<feature type="compositionally biased region" description="Acidic residues" evidence="1">
    <location>
        <begin position="117"/>
        <end position="130"/>
    </location>
</feature>
<dbReference type="Proteomes" id="UP000217790">
    <property type="component" value="Unassembled WGS sequence"/>
</dbReference>
<gene>
    <name evidence="2" type="ORF">ARMGADRAFT_1081924</name>
</gene>
<keyword evidence="3" id="KW-1185">Reference proteome</keyword>
<protein>
    <submittedName>
        <fullName evidence="2">Uncharacterized protein</fullName>
    </submittedName>
</protein>
<evidence type="ECO:0000313" key="3">
    <source>
        <dbReference type="Proteomes" id="UP000217790"/>
    </source>
</evidence>
<organism evidence="2 3">
    <name type="scientific">Armillaria gallica</name>
    <name type="common">Bulbous honey fungus</name>
    <name type="synonym">Armillaria bulbosa</name>
    <dbReference type="NCBI Taxonomy" id="47427"/>
    <lineage>
        <taxon>Eukaryota</taxon>
        <taxon>Fungi</taxon>
        <taxon>Dikarya</taxon>
        <taxon>Basidiomycota</taxon>
        <taxon>Agaricomycotina</taxon>
        <taxon>Agaricomycetes</taxon>
        <taxon>Agaricomycetidae</taxon>
        <taxon>Agaricales</taxon>
        <taxon>Marasmiineae</taxon>
        <taxon>Physalacriaceae</taxon>
        <taxon>Armillaria</taxon>
    </lineage>
</organism>
<accession>A0A2H3DJZ2</accession>
<feature type="compositionally biased region" description="Acidic residues" evidence="1">
    <location>
        <begin position="146"/>
        <end position="158"/>
    </location>
</feature>
<dbReference type="EMBL" id="KZ293662">
    <property type="protein sequence ID" value="PBK91158.1"/>
    <property type="molecule type" value="Genomic_DNA"/>
</dbReference>
<proteinExistence type="predicted"/>
<reference evidence="3" key="1">
    <citation type="journal article" date="2017" name="Nat. Ecol. Evol.">
        <title>Genome expansion and lineage-specific genetic innovations in the forest pathogenic fungi Armillaria.</title>
        <authorList>
            <person name="Sipos G."/>
            <person name="Prasanna A.N."/>
            <person name="Walter M.C."/>
            <person name="O'Connor E."/>
            <person name="Balint B."/>
            <person name="Krizsan K."/>
            <person name="Kiss B."/>
            <person name="Hess J."/>
            <person name="Varga T."/>
            <person name="Slot J."/>
            <person name="Riley R."/>
            <person name="Boka B."/>
            <person name="Rigling D."/>
            <person name="Barry K."/>
            <person name="Lee J."/>
            <person name="Mihaltcheva S."/>
            <person name="LaButti K."/>
            <person name="Lipzen A."/>
            <person name="Waldron R."/>
            <person name="Moloney N.M."/>
            <person name="Sperisen C."/>
            <person name="Kredics L."/>
            <person name="Vagvoelgyi C."/>
            <person name="Patrignani A."/>
            <person name="Fitzpatrick D."/>
            <person name="Nagy I."/>
            <person name="Doyle S."/>
            <person name="Anderson J.B."/>
            <person name="Grigoriev I.V."/>
            <person name="Gueldener U."/>
            <person name="Muensterkoetter M."/>
            <person name="Nagy L.G."/>
        </authorList>
    </citation>
    <scope>NUCLEOTIDE SEQUENCE [LARGE SCALE GENOMIC DNA]</scope>
    <source>
        <strain evidence="3">Ar21-2</strain>
    </source>
</reference>
<feature type="region of interest" description="Disordered" evidence="1">
    <location>
        <begin position="68"/>
        <end position="88"/>
    </location>
</feature>
<sequence length="174" mass="20538">MTDTICHSFFKLVPDSFRRLADKLMEELGSPDVHQERVWELYLEFLHKFHARGIFGDPEWAEFVKMAPEQKDREDDEEDIPDKPIPAEQPLRWNQHIQYYGGVNGGLGEPEWQNNEWEPEPDELDLPDGEDLENDEFWRAAGWADEVEEEYEDDDDDPSAPTTFYVPSEEFEQM</sequence>
<name>A0A2H3DJZ2_ARMGA</name>
<dbReference type="OrthoDB" id="5946233at2759"/>
<feature type="region of interest" description="Disordered" evidence="1">
    <location>
        <begin position="104"/>
        <end position="130"/>
    </location>
</feature>
<feature type="region of interest" description="Disordered" evidence="1">
    <location>
        <begin position="146"/>
        <end position="174"/>
    </location>
</feature>
<dbReference type="InParanoid" id="A0A2H3DJZ2"/>
<evidence type="ECO:0000313" key="2">
    <source>
        <dbReference type="EMBL" id="PBK91158.1"/>
    </source>
</evidence>
<evidence type="ECO:0000256" key="1">
    <source>
        <dbReference type="SAM" id="MobiDB-lite"/>
    </source>
</evidence>
<dbReference type="AlphaFoldDB" id="A0A2H3DJZ2"/>